<keyword evidence="3 12" id="KW-0813">Transport</keyword>
<gene>
    <name evidence="14" type="primary">appC</name>
    <name evidence="14" type="ordered locus">CNE_2c11380</name>
</gene>
<dbReference type="GO" id="GO:0009055">
    <property type="term" value="F:electron transfer activity"/>
    <property type="evidence" value="ECO:0007669"/>
    <property type="project" value="UniProtKB-UniRule"/>
</dbReference>
<feature type="region of interest" description="Disordered" evidence="13">
    <location>
        <begin position="501"/>
        <end position="538"/>
    </location>
</feature>
<keyword evidence="7 12" id="KW-0479">Metal-binding</keyword>
<evidence type="ECO:0000256" key="1">
    <source>
        <dbReference type="ARBA" id="ARBA00004651"/>
    </source>
</evidence>
<keyword evidence="4 12" id="KW-1003">Cell membrane</keyword>
<keyword evidence="9 12" id="KW-1133">Transmembrane helix</keyword>
<keyword evidence="6 12" id="KW-0812">Transmembrane</keyword>
<dbReference type="Proteomes" id="UP000006798">
    <property type="component" value="Chromosome 2"/>
</dbReference>
<evidence type="ECO:0000256" key="10">
    <source>
        <dbReference type="ARBA" id="ARBA00023004"/>
    </source>
</evidence>
<dbReference type="GO" id="GO:0019646">
    <property type="term" value="P:aerobic electron transport chain"/>
    <property type="evidence" value="ECO:0007669"/>
    <property type="project" value="InterPro"/>
</dbReference>
<evidence type="ECO:0000256" key="9">
    <source>
        <dbReference type="ARBA" id="ARBA00022989"/>
    </source>
</evidence>
<evidence type="ECO:0000256" key="7">
    <source>
        <dbReference type="ARBA" id="ARBA00022723"/>
    </source>
</evidence>
<keyword evidence="10 12" id="KW-0408">Iron</keyword>
<dbReference type="PIRSF" id="PIRSF006446">
    <property type="entry name" value="Cyt_quinol_oxidase_1"/>
    <property type="match status" value="1"/>
</dbReference>
<feature type="transmembrane region" description="Helical" evidence="12">
    <location>
        <begin position="158"/>
        <end position="181"/>
    </location>
</feature>
<feature type="transmembrane region" description="Helical" evidence="12">
    <location>
        <begin position="117"/>
        <end position="138"/>
    </location>
</feature>
<protein>
    <submittedName>
        <fullName evidence="14">Cytochrome bd-II oxidase subunit 1</fullName>
        <ecNumber evidence="14">1.10.3.-</ecNumber>
    </submittedName>
</protein>
<evidence type="ECO:0000313" key="14">
    <source>
        <dbReference type="EMBL" id="AEI80104.1"/>
    </source>
</evidence>
<dbReference type="EMBL" id="CP002878">
    <property type="protein sequence ID" value="AEI80104.1"/>
    <property type="molecule type" value="Genomic_DNA"/>
</dbReference>
<evidence type="ECO:0000256" key="12">
    <source>
        <dbReference type="PIRNR" id="PIRNR006446"/>
    </source>
</evidence>
<feature type="transmembrane region" description="Helical" evidence="12">
    <location>
        <begin position="188"/>
        <end position="209"/>
    </location>
</feature>
<evidence type="ECO:0000256" key="6">
    <source>
        <dbReference type="ARBA" id="ARBA00022692"/>
    </source>
</evidence>
<feature type="transmembrane region" description="Helical" evidence="12">
    <location>
        <begin position="245"/>
        <end position="269"/>
    </location>
</feature>
<evidence type="ECO:0000256" key="5">
    <source>
        <dbReference type="ARBA" id="ARBA00022617"/>
    </source>
</evidence>
<dbReference type="PANTHER" id="PTHR30365">
    <property type="entry name" value="CYTOCHROME D UBIQUINOL OXIDASE"/>
    <property type="match status" value="1"/>
</dbReference>
<dbReference type="GO" id="GO:0016682">
    <property type="term" value="F:oxidoreductase activity, acting on diphenols and related substances as donors, oxygen as acceptor"/>
    <property type="evidence" value="ECO:0007669"/>
    <property type="project" value="TreeGrafter"/>
</dbReference>
<dbReference type="InterPro" id="IPR002585">
    <property type="entry name" value="Cyt-d_ubiquinol_oxidase_su_1"/>
</dbReference>
<dbReference type="PANTHER" id="PTHR30365:SF14">
    <property type="entry name" value="CYTOCHROME BD MENAQUINOL OXIDASE SUBUNIT I-RELATED"/>
    <property type="match status" value="1"/>
</dbReference>
<feature type="transmembrane region" description="Helical" evidence="12">
    <location>
        <begin position="468"/>
        <end position="490"/>
    </location>
</feature>
<proteinExistence type="inferred from homology"/>
<evidence type="ECO:0000256" key="3">
    <source>
        <dbReference type="ARBA" id="ARBA00022448"/>
    </source>
</evidence>
<feature type="transmembrane region" description="Helical" evidence="12">
    <location>
        <begin position="75"/>
        <end position="96"/>
    </location>
</feature>
<dbReference type="AlphaFoldDB" id="F8GM85"/>
<keyword evidence="11 12" id="KW-0472">Membrane</keyword>
<evidence type="ECO:0000256" key="2">
    <source>
        <dbReference type="ARBA" id="ARBA00009819"/>
    </source>
</evidence>
<keyword evidence="5 12" id="KW-0349">Heme</keyword>
<comment type="similarity">
    <text evidence="2 12">Belongs to the cytochrome ubiquinol oxidase subunit 1 family.</text>
</comment>
<evidence type="ECO:0000313" key="15">
    <source>
        <dbReference type="Proteomes" id="UP000006798"/>
    </source>
</evidence>
<dbReference type="GO" id="GO:0020037">
    <property type="term" value="F:heme binding"/>
    <property type="evidence" value="ECO:0007669"/>
    <property type="project" value="TreeGrafter"/>
</dbReference>
<reference evidence="14 15" key="1">
    <citation type="journal article" date="2011" name="J. Bacteriol.">
        <title>Complete genome sequence of the type strain Cupriavidus necator N-1.</title>
        <authorList>
            <person name="Poehlein A."/>
            <person name="Kusian B."/>
            <person name="Friedrich B."/>
            <person name="Daniel R."/>
            <person name="Bowien B."/>
        </authorList>
    </citation>
    <scope>NUCLEOTIDE SEQUENCE [LARGE SCALE GENOMIC DNA]</scope>
    <source>
        <strain evidence="15">ATCC 43291 / DSM 13513 / CCUG 52238 / LMG 8453 / N-1</strain>
    </source>
</reference>
<keyword evidence="8 12" id="KW-0249">Electron transport</keyword>
<dbReference type="GO" id="GO:0070069">
    <property type="term" value="C:cytochrome complex"/>
    <property type="evidence" value="ECO:0007669"/>
    <property type="project" value="UniProtKB-UniRule"/>
</dbReference>
<dbReference type="GO" id="GO:0046872">
    <property type="term" value="F:metal ion binding"/>
    <property type="evidence" value="ECO:0007669"/>
    <property type="project" value="UniProtKB-UniRule"/>
</dbReference>
<name>F8GM85_CUPNN</name>
<comment type="subcellular location">
    <subcellularLocation>
        <location evidence="12">Cell inner membrane</location>
    </subcellularLocation>
    <subcellularLocation>
        <location evidence="1">Cell membrane</location>
        <topology evidence="1">Multi-pass membrane protein</topology>
    </subcellularLocation>
</comment>
<feature type="transmembrane region" description="Helical" evidence="12">
    <location>
        <begin position="419"/>
        <end position="439"/>
    </location>
</feature>
<evidence type="ECO:0000256" key="13">
    <source>
        <dbReference type="SAM" id="MobiDB-lite"/>
    </source>
</evidence>
<organism evidence="14 15">
    <name type="scientific">Cupriavidus necator (strain ATCC 43291 / DSM 13513 / CCUG 52238 / LMG 8453 / N-1)</name>
    <name type="common">Ralstonia eutropha</name>
    <dbReference type="NCBI Taxonomy" id="1042878"/>
    <lineage>
        <taxon>Bacteria</taxon>
        <taxon>Pseudomonadati</taxon>
        <taxon>Pseudomonadota</taxon>
        <taxon>Betaproteobacteria</taxon>
        <taxon>Burkholderiales</taxon>
        <taxon>Burkholderiaceae</taxon>
        <taxon>Cupriavidus</taxon>
    </lineage>
</organism>
<dbReference type="KEGG" id="cnc:CNE_2c11380"/>
<dbReference type="HOGENOM" id="CLU_030555_3_1_4"/>
<evidence type="ECO:0000256" key="8">
    <source>
        <dbReference type="ARBA" id="ARBA00022982"/>
    </source>
</evidence>
<evidence type="ECO:0000256" key="11">
    <source>
        <dbReference type="ARBA" id="ARBA00023136"/>
    </source>
</evidence>
<accession>F8GM85</accession>
<feature type="transmembrane region" description="Helical" evidence="12">
    <location>
        <begin position="281"/>
        <end position="298"/>
    </location>
</feature>
<dbReference type="GO" id="GO:0005886">
    <property type="term" value="C:plasma membrane"/>
    <property type="evidence" value="ECO:0007669"/>
    <property type="project" value="UniProtKB-SubCell"/>
</dbReference>
<keyword evidence="14" id="KW-0560">Oxidoreductase</keyword>
<evidence type="ECO:0000256" key="4">
    <source>
        <dbReference type="ARBA" id="ARBA00022475"/>
    </source>
</evidence>
<sequence>MSPVRHRQQRCPLLRARRTLRFTARAYGPRPGAPCRPAPGLPDGSAAPVTGVRQASATENNMFGLTALDLARTQFAFTISFHIIFPAITIGLAAYLAVLEGCWLRTQRTHYRDLYHFWSKIFAVNFGMGVVSGLVMAYQFGTNWSFFSEFAGSITGPLLTYEVLTAFFLEAGFLGVMLFGWNRVGPGLHFFATVMVALGTLISATWILASNSWMQTPAGFEIINGRVVPTNWFEVIFNPSFPYRLVHMSVAAFLATALFVGASAAWHLLRGRDNPAIRKMLSMAMWMLLIVAPIQAVIGDMHGLNTLKHQPAKIAALEGHWENKGNEGLPLLLFGWPDMAREETRFAVEVPRLGSLILTHTWDGQIKGLKEFAPQDRPNSTILFWSFRVMVGLGLLMILLGVWSLLLRRGERMYRSRGFLHMALWMGPTGLIAILAGWFTTEVGRQPWVVYGLQRTADAVSPHGVPELAATLAIFVVAYFFVFGVGIAYMMRLVRKGPALEEAKPEGGPGRGHTPARPLSAVDDDEALAPATTARTRS</sequence>
<dbReference type="EC" id="1.10.3.-" evidence="14"/>
<dbReference type="Pfam" id="PF01654">
    <property type="entry name" value="Cyt_bd_oxida_I"/>
    <property type="match status" value="1"/>
</dbReference>
<feature type="transmembrane region" description="Helical" evidence="12">
    <location>
        <begin position="382"/>
        <end position="407"/>
    </location>
</feature>